<comment type="subcellular location">
    <subcellularLocation>
        <location evidence="2">Membrane</location>
        <topology evidence="2">Multi-pass membrane protein</topology>
    </subcellularLocation>
</comment>
<dbReference type="CDD" id="cd06161">
    <property type="entry name" value="S2P-M50_SpoIVFB"/>
    <property type="match status" value="1"/>
</dbReference>
<dbReference type="GO" id="GO:0008237">
    <property type="term" value="F:metallopeptidase activity"/>
    <property type="evidence" value="ECO:0007669"/>
    <property type="project" value="UniProtKB-KW"/>
</dbReference>
<keyword evidence="10" id="KW-0482">Metalloprotease</keyword>
<evidence type="ECO:0000256" key="9">
    <source>
        <dbReference type="ARBA" id="ARBA00022989"/>
    </source>
</evidence>
<dbReference type="KEGG" id="asoc:CB4_01172"/>
<evidence type="ECO:0000256" key="11">
    <source>
        <dbReference type="ARBA" id="ARBA00023136"/>
    </source>
</evidence>
<keyword evidence="5" id="KW-0812">Transmembrane</keyword>
<sequence length="281" mass="32407">MTSIAFHVHPVFWALMLLALLAGQFVQVVTLFVLVLLHEAGHVIAALLYGWRIRKIELLPFGGVAEMDEWGGTRAREEIVVTLAGPAVNAALILLGWLLEYMGIWSSVWTAFFVYSNMVIAVFNMLPIWPLDGGRLLQIVYSFFISYRRSMDVTLYGSVLGALVLLYWSSTQPVPHLNGMAVSFYLLFHNVMDYRQRPYLFLRFLLSRQARLSRYAEGLAILPVRIEPDMRVHEAVRTLRRNRYHHFWLTGERSGFVPEEKLLASFFDARLRNCTVRELLR</sequence>
<keyword evidence="11" id="KW-0472">Membrane</keyword>
<dbReference type="EC" id="3.4.24.-" evidence="12"/>
<dbReference type="PANTHER" id="PTHR39188">
    <property type="entry name" value="MEMBRANE-ASSOCIATED ZINC METALLOPROTEASE M50B"/>
    <property type="match status" value="1"/>
</dbReference>
<protein>
    <submittedName>
        <fullName evidence="12">Stage IV sporulation protein FB</fullName>
        <ecNumber evidence="12">3.4.24.-</ecNumber>
    </submittedName>
</protein>
<dbReference type="AlphaFoldDB" id="A0A0U4WDY2"/>
<evidence type="ECO:0000256" key="1">
    <source>
        <dbReference type="ARBA" id="ARBA00001947"/>
    </source>
</evidence>
<dbReference type="EMBL" id="AP017312">
    <property type="protein sequence ID" value="BAU27003.1"/>
    <property type="molecule type" value="Genomic_DNA"/>
</dbReference>
<dbReference type="Pfam" id="PF02163">
    <property type="entry name" value="Peptidase_M50"/>
    <property type="match status" value="2"/>
</dbReference>
<keyword evidence="4" id="KW-0645">Protease</keyword>
<name>A0A0U4WDY2_9BACL</name>
<evidence type="ECO:0000256" key="4">
    <source>
        <dbReference type="ARBA" id="ARBA00022670"/>
    </source>
</evidence>
<dbReference type="InterPro" id="IPR008915">
    <property type="entry name" value="Peptidase_M50"/>
</dbReference>
<evidence type="ECO:0000313" key="12">
    <source>
        <dbReference type="EMBL" id="BAU27003.1"/>
    </source>
</evidence>
<comment type="similarity">
    <text evidence="3">Belongs to the peptidase M50B family.</text>
</comment>
<dbReference type="GO" id="GO:0006508">
    <property type="term" value="P:proteolysis"/>
    <property type="evidence" value="ECO:0007669"/>
    <property type="project" value="UniProtKB-KW"/>
</dbReference>
<dbReference type="GO" id="GO:0016020">
    <property type="term" value="C:membrane"/>
    <property type="evidence" value="ECO:0007669"/>
    <property type="project" value="UniProtKB-SubCell"/>
</dbReference>
<accession>A0A0U4WDY2</accession>
<evidence type="ECO:0000256" key="6">
    <source>
        <dbReference type="ARBA" id="ARBA00022723"/>
    </source>
</evidence>
<keyword evidence="9" id="KW-1133">Transmembrane helix</keyword>
<gene>
    <name evidence="12" type="primary">spoIVFB</name>
    <name evidence="12" type="ORF">CB4_01172</name>
</gene>
<dbReference type="Proteomes" id="UP000217696">
    <property type="component" value="Chromosome"/>
</dbReference>
<evidence type="ECO:0000256" key="10">
    <source>
        <dbReference type="ARBA" id="ARBA00023049"/>
    </source>
</evidence>
<dbReference type="PANTHER" id="PTHR39188:SF3">
    <property type="entry name" value="STAGE IV SPORULATION PROTEIN FB"/>
    <property type="match status" value="1"/>
</dbReference>
<keyword evidence="7 12" id="KW-0378">Hydrolase</keyword>
<evidence type="ECO:0000256" key="7">
    <source>
        <dbReference type="ARBA" id="ARBA00022801"/>
    </source>
</evidence>
<evidence type="ECO:0000256" key="3">
    <source>
        <dbReference type="ARBA" id="ARBA00007931"/>
    </source>
</evidence>
<keyword evidence="6" id="KW-0479">Metal-binding</keyword>
<evidence type="ECO:0000256" key="5">
    <source>
        <dbReference type="ARBA" id="ARBA00022692"/>
    </source>
</evidence>
<proteinExistence type="inferred from homology"/>
<keyword evidence="8" id="KW-0862">Zinc</keyword>
<dbReference type="RefSeq" id="WP_096464002.1">
    <property type="nucleotide sequence ID" value="NZ_AP017312.1"/>
</dbReference>
<comment type="cofactor">
    <cofactor evidence="1">
        <name>Zn(2+)</name>
        <dbReference type="ChEBI" id="CHEBI:29105"/>
    </cofactor>
</comment>
<reference evidence="12 13" key="1">
    <citation type="submission" date="2015-12" db="EMBL/GenBank/DDBJ databases">
        <title>Genome sequence of Aneurinibacillus soli.</title>
        <authorList>
            <person name="Lee J.S."/>
            <person name="Lee K.C."/>
            <person name="Kim K.K."/>
            <person name="Lee B.W."/>
        </authorList>
    </citation>
    <scope>NUCLEOTIDE SEQUENCE [LARGE SCALE GENOMIC DNA]</scope>
    <source>
        <strain evidence="12 13">CB4</strain>
    </source>
</reference>
<evidence type="ECO:0000256" key="2">
    <source>
        <dbReference type="ARBA" id="ARBA00004141"/>
    </source>
</evidence>
<organism evidence="12 13">
    <name type="scientific">Aneurinibacillus soli</name>
    <dbReference type="NCBI Taxonomy" id="1500254"/>
    <lineage>
        <taxon>Bacteria</taxon>
        <taxon>Bacillati</taxon>
        <taxon>Bacillota</taxon>
        <taxon>Bacilli</taxon>
        <taxon>Bacillales</taxon>
        <taxon>Paenibacillaceae</taxon>
        <taxon>Aneurinibacillus group</taxon>
        <taxon>Aneurinibacillus</taxon>
    </lineage>
</organism>
<evidence type="ECO:0000256" key="8">
    <source>
        <dbReference type="ARBA" id="ARBA00022833"/>
    </source>
</evidence>
<evidence type="ECO:0000313" key="13">
    <source>
        <dbReference type="Proteomes" id="UP000217696"/>
    </source>
</evidence>
<dbReference type="OrthoDB" id="166377at2"/>
<dbReference type="GO" id="GO:0046872">
    <property type="term" value="F:metal ion binding"/>
    <property type="evidence" value="ECO:0007669"/>
    <property type="project" value="UniProtKB-KW"/>
</dbReference>
<keyword evidence="13" id="KW-1185">Reference proteome</keyword>